<evidence type="ECO:0000313" key="4">
    <source>
        <dbReference type="Proteomes" id="UP000179179"/>
    </source>
</evidence>
<keyword evidence="4" id="KW-1185">Reference proteome</keyword>
<dbReference type="GeneID" id="34446677"/>
<proteinExistence type="predicted"/>
<sequence length="442" mass="49068">MADPLSIAASALAVITAAIQSTKSLVETVKRFKDRDKMLRRLQAELEDLTNILDALAHVTKTEKSMLALLRDPINRCQQVCCEFELSMKAFSEKSKIGFRDWAKMEFMRGDINDFIDTISGYKSTISVGLGTITMQTTQVSQKVLEEYNEMVQDTAYNLELYLRRIDDKLARISVDKTDTPGTNLDLEDEREVTKQCLWICQDAKSYIESLTNRESSLLQEAPSSTAEKDTQKLFEAQLLTRQALDTNRDNFARIIGHLGTRLETLVLDRDAGNDNDRLRLQEDINISMQCLEVCKVASELSSQKIYRVGEAVADGDSDQVVVTTLADLFDVKKALSTGNSAQLVGSMTDDSLRYVTEKRYGSRFGAVAGGPHDPAGATTTTRSPPAFEAQKSKPAFSPRPDNDEQSSGRETRRKGPSPNEMRKRMTGGNTDQDSSKGAGEV</sequence>
<accession>A0A1F8A7Z6</accession>
<dbReference type="RefSeq" id="XP_022391561.1">
    <property type="nucleotide sequence ID" value="XM_022530417.1"/>
</dbReference>
<dbReference type="OrthoDB" id="428260at2759"/>
<feature type="domain" description="Azaphilone pigments biosynthesis cluster protein L N-terminal" evidence="2">
    <location>
        <begin position="2"/>
        <end position="202"/>
    </location>
</feature>
<organism evidence="3 4">
    <name type="scientific">Aspergillus bombycis</name>
    <dbReference type="NCBI Taxonomy" id="109264"/>
    <lineage>
        <taxon>Eukaryota</taxon>
        <taxon>Fungi</taxon>
        <taxon>Dikarya</taxon>
        <taxon>Ascomycota</taxon>
        <taxon>Pezizomycotina</taxon>
        <taxon>Eurotiomycetes</taxon>
        <taxon>Eurotiomycetidae</taxon>
        <taxon>Eurotiales</taxon>
        <taxon>Aspergillaceae</taxon>
        <taxon>Aspergillus</taxon>
    </lineage>
</organism>
<gene>
    <name evidence="3" type="ORF">ABOM_003287</name>
</gene>
<dbReference type="EMBL" id="LYCR01000020">
    <property type="protein sequence ID" value="OGM47844.1"/>
    <property type="molecule type" value="Genomic_DNA"/>
</dbReference>
<name>A0A1F8A7Z6_9EURO</name>
<protein>
    <recommendedName>
        <fullName evidence="2">Azaphilone pigments biosynthesis cluster protein L N-terminal domain-containing protein</fullName>
    </recommendedName>
</protein>
<evidence type="ECO:0000256" key="1">
    <source>
        <dbReference type="SAM" id="MobiDB-lite"/>
    </source>
</evidence>
<comment type="caution">
    <text evidence="3">The sequence shown here is derived from an EMBL/GenBank/DDBJ whole genome shotgun (WGS) entry which is preliminary data.</text>
</comment>
<evidence type="ECO:0000313" key="3">
    <source>
        <dbReference type="EMBL" id="OGM47844.1"/>
    </source>
</evidence>
<evidence type="ECO:0000259" key="2">
    <source>
        <dbReference type="Pfam" id="PF17111"/>
    </source>
</evidence>
<dbReference type="InterPro" id="IPR031348">
    <property type="entry name" value="PigL_N"/>
</dbReference>
<feature type="region of interest" description="Disordered" evidence="1">
    <location>
        <begin position="365"/>
        <end position="442"/>
    </location>
</feature>
<dbReference type="Proteomes" id="UP000179179">
    <property type="component" value="Unassembled WGS sequence"/>
</dbReference>
<dbReference type="Pfam" id="PF17111">
    <property type="entry name" value="PigL_N"/>
    <property type="match status" value="1"/>
</dbReference>
<dbReference type="AlphaFoldDB" id="A0A1F8A7Z6"/>
<feature type="compositionally biased region" description="Basic and acidic residues" evidence="1">
    <location>
        <begin position="401"/>
        <end position="411"/>
    </location>
</feature>
<reference evidence="3 4" key="1">
    <citation type="journal article" date="2016" name="Genome Biol. Evol.">
        <title>Draft genome sequence of an aflatoxigenic Aspergillus species, A. bombycis.</title>
        <authorList>
            <person name="Moore G.G."/>
            <person name="Mack B.M."/>
            <person name="Beltz S.B."/>
            <person name="Gilbert M.K."/>
        </authorList>
    </citation>
    <scope>NUCLEOTIDE SEQUENCE [LARGE SCALE GENOMIC DNA]</scope>
    <source>
        <strain evidence="4">NRRL 26010</strain>
    </source>
</reference>